<dbReference type="PANTHER" id="PTHR43289">
    <property type="entry name" value="MITOGEN-ACTIVATED PROTEIN KINASE KINASE KINASE 20-RELATED"/>
    <property type="match status" value="1"/>
</dbReference>
<dbReference type="SMART" id="SM00220">
    <property type="entry name" value="S_TKc"/>
    <property type="match status" value="1"/>
</dbReference>
<dbReference type="RefSeq" id="WP_172162280.1">
    <property type="nucleotide sequence ID" value="NZ_WOEZ01000043.1"/>
</dbReference>
<evidence type="ECO:0000256" key="6">
    <source>
        <dbReference type="SAM" id="Phobius"/>
    </source>
</evidence>
<dbReference type="CDD" id="cd14014">
    <property type="entry name" value="STKc_PknB_like"/>
    <property type="match status" value="1"/>
</dbReference>
<organism evidence="9 10">
    <name type="scientific">Paraburkholderia elongata</name>
    <dbReference type="NCBI Taxonomy" id="2675747"/>
    <lineage>
        <taxon>Bacteria</taxon>
        <taxon>Pseudomonadati</taxon>
        <taxon>Pseudomonadota</taxon>
        <taxon>Betaproteobacteria</taxon>
        <taxon>Burkholderiales</taxon>
        <taxon>Burkholderiaceae</taxon>
        <taxon>Paraburkholderia</taxon>
    </lineage>
</organism>
<dbReference type="GO" id="GO:0004674">
    <property type="term" value="F:protein serine/threonine kinase activity"/>
    <property type="evidence" value="ECO:0007669"/>
    <property type="project" value="TreeGrafter"/>
</dbReference>
<dbReference type="PROSITE" id="PS00108">
    <property type="entry name" value="PROTEIN_KINASE_ST"/>
    <property type="match status" value="1"/>
</dbReference>
<dbReference type="Pfam" id="PF00069">
    <property type="entry name" value="Pkinase"/>
    <property type="match status" value="1"/>
</dbReference>
<dbReference type="Pfam" id="PF13672">
    <property type="entry name" value="PP2C_2"/>
    <property type="match status" value="1"/>
</dbReference>
<keyword evidence="2" id="KW-0547">Nucleotide-binding</keyword>
<dbReference type="SUPFAM" id="SSF56112">
    <property type="entry name" value="Protein kinase-like (PK-like)"/>
    <property type="match status" value="1"/>
</dbReference>
<feature type="domain" description="Protein kinase" evidence="7">
    <location>
        <begin position="314"/>
        <end position="579"/>
    </location>
</feature>
<dbReference type="InterPro" id="IPR008271">
    <property type="entry name" value="Ser/Thr_kinase_AS"/>
</dbReference>
<evidence type="ECO:0000259" key="8">
    <source>
        <dbReference type="PROSITE" id="PS51746"/>
    </source>
</evidence>
<dbReference type="PROSITE" id="PS50011">
    <property type="entry name" value="PROTEIN_KINASE_DOM"/>
    <property type="match status" value="1"/>
</dbReference>
<dbReference type="EMBL" id="WOEZ01000043">
    <property type="protein sequence ID" value="NPT54652.1"/>
    <property type="molecule type" value="Genomic_DNA"/>
</dbReference>
<feature type="transmembrane region" description="Helical" evidence="6">
    <location>
        <begin position="584"/>
        <end position="603"/>
    </location>
</feature>
<dbReference type="GO" id="GO:0005524">
    <property type="term" value="F:ATP binding"/>
    <property type="evidence" value="ECO:0007669"/>
    <property type="project" value="UniProtKB-KW"/>
</dbReference>
<proteinExistence type="predicted"/>
<keyword evidence="4" id="KW-0067">ATP-binding</keyword>
<dbReference type="InterPro" id="IPR036457">
    <property type="entry name" value="PPM-type-like_dom_sf"/>
</dbReference>
<evidence type="ECO:0000313" key="9">
    <source>
        <dbReference type="EMBL" id="NPT54652.1"/>
    </source>
</evidence>
<evidence type="ECO:0000259" key="7">
    <source>
        <dbReference type="PROSITE" id="PS50011"/>
    </source>
</evidence>
<evidence type="ECO:0000256" key="1">
    <source>
        <dbReference type="ARBA" id="ARBA00022679"/>
    </source>
</evidence>
<evidence type="ECO:0000256" key="3">
    <source>
        <dbReference type="ARBA" id="ARBA00022777"/>
    </source>
</evidence>
<evidence type="ECO:0000256" key="5">
    <source>
        <dbReference type="SAM" id="MobiDB-lite"/>
    </source>
</evidence>
<feature type="domain" description="PPM-type phosphatase" evidence="8">
    <location>
        <begin position="54"/>
        <end position="281"/>
    </location>
</feature>
<feature type="region of interest" description="Disordered" evidence="5">
    <location>
        <begin position="1"/>
        <end position="36"/>
    </location>
</feature>
<evidence type="ECO:0000256" key="4">
    <source>
        <dbReference type="ARBA" id="ARBA00022840"/>
    </source>
</evidence>
<comment type="caution">
    <text evidence="9">The sequence shown here is derived from an EMBL/GenBank/DDBJ whole genome shotgun (WGS) entry which is preliminary data.</text>
</comment>
<reference evidence="9 10" key="1">
    <citation type="submission" date="2019-11" db="EMBL/GenBank/DDBJ databases">
        <title>Metabolism of dissolved organic matter in forest soils.</title>
        <authorList>
            <person name="Cyle K.T."/>
            <person name="Wilhelm R.C."/>
            <person name="Martinez C.E."/>
        </authorList>
    </citation>
    <scope>NUCLEOTIDE SEQUENCE [LARGE SCALE GENOMIC DNA]</scope>
    <source>
        <strain evidence="9 10">5N</strain>
    </source>
</reference>
<sequence>MSEPFSPDSLPAPNTGRMPDDPERRPASRRGKGGQEIDLQLRPERGECAALEIGCVSCPARGRGQDHINEDYVGVMLGDLAARAARGSVIALADGVSGSKGGRVAAELSVRTFIDAYYALPDTLQPGVAAARSLEAIHGWLHQIGRVDPALNQMAASFAALIVRRATAYLVAAGDVRLYLLRDGQLTQLGDDDVVPVAFGSYVAHAVGMLPTLVTRIETLELREGDRLLMCSDGLYRRVPMRELQTVLAARSGALETARRLGALAVTRGSQDDVTSAVLDVGSLPLLDVGYLERVVGALPIPAVPDAGDMVDGYLLKSVLSDGFYSRIFAGYDLADPNTPLALKFPKPRVEQDENVRQSIVRERWLAGKIGDDGVLAPMPVDADRQTRLYVVMPLGAGITLEKLLAAPQPMALPRALEIARQLGHSIDVLNRRNIFHRDIKPENVLVMRGDSTRLLDLGFGYMPGMQLPGPDVAPGSPAYMAPELMKGAQGDARSEVFAYGVTLYRLFSGGRLPYGFNGRVPLYQYRLDAPQWLDLVLEKALQPDPARRYQDVLEVCADLERFSSGRDAMAPIRRKPLLESDPVLFWQVVVVLLLALLLWSLMRH</sequence>
<dbReference type="PROSITE" id="PS51746">
    <property type="entry name" value="PPM_2"/>
    <property type="match status" value="1"/>
</dbReference>
<dbReference type="SUPFAM" id="SSF81606">
    <property type="entry name" value="PP2C-like"/>
    <property type="match status" value="1"/>
</dbReference>
<evidence type="ECO:0000256" key="2">
    <source>
        <dbReference type="ARBA" id="ARBA00022741"/>
    </source>
</evidence>
<dbReference type="SMART" id="SM00332">
    <property type="entry name" value="PP2Cc"/>
    <property type="match status" value="1"/>
</dbReference>
<name>A0A972NKN3_9BURK</name>
<keyword evidence="6" id="KW-0812">Transmembrane</keyword>
<protein>
    <submittedName>
        <fullName evidence="9">Protein kinase</fullName>
    </submittedName>
</protein>
<keyword evidence="3 9" id="KW-0418">Kinase</keyword>
<dbReference type="InterPro" id="IPR011009">
    <property type="entry name" value="Kinase-like_dom_sf"/>
</dbReference>
<keyword evidence="6" id="KW-0472">Membrane</keyword>
<keyword evidence="1" id="KW-0808">Transferase</keyword>
<dbReference type="PANTHER" id="PTHR43289:SF6">
    <property type="entry name" value="SERINE_THREONINE-PROTEIN KINASE NEKL-3"/>
    <property type="match status" value="1"/>
</dbReference>
<dbReference type="Gene3D" id="3.60.40.10">
    <property type="entry name" value="PPM-type phosphatase domain"/>
    <property type="match status" value="1"/>
</dbReference>
<dbReference type="SMART" id="SM00331">
    <property type="entry name" value="PP2C_SIG"/>
    <property type="match status" value="1"/>
</dbReference>
<keyword evidence="10" id="KW-1185">Reference proteome</keyword>
<evidence type="ECO:0000313" key="10">
    <source>
        <dbReference type="Proteomes" id="UP000655523"/>
    </source>
</evidence>
<dbReference type="Gene3D" id="1.10.510.10">
    <property type="entry name" value="Transferase(Phosphotransferase) domain 1"/>
    <property type="match status" value="1"/>
</dbReference>
<dbReference type="InterPro" id="IPR001932">
    <property type="entry name" value="PPM-type_phosphatase-like_dom"/>
</dbReference>
<gene>
    <name evidence="9" type="ORF">GNZ13_08530</name>
</gene>
<keyword evidence="6" id="KW-1133">Transmembrane helix</keyword>
<dbReference type="AlphaFoldDB" id="A0A972NKN3"/>
<accession>A0A972NKN3</accession>
<dbReference type="InterPro" id="IPR000719">
    <property type="entry name" value="Prot_kinase_dom"/>
</dbReference>
<dbReference type="Proteomes" id="UP000655523">
    <property type="component" value="Unassembled WGS sequence"/>
</dbReference>